<organism evidence="3 4">
    <name type="scientific">Olea europaea subsp. europaea</name>
    <dbReference type="NCBI Taxonomy" id="158383"/>
    <lineage>
        <taxon>Eukaryota</taxon>
        <taxon>Viridiplantae</taxon>
        <taxon>Streptophyta</taxon>
        <taxon>Embryophyta</taxon>
        <taxon>Tracheophyta</taxon>
        <taxon>Spermatophyta</taxon>
        <taxon>Magnoliopsida</taxon>
        <taxon>eudicotyledons</taxon>
        <taxon>Gunneridae</taxon>
        <taxon>Pentapetalae</taxon>
        <taxon>asterids</taxon>
        <taxon>lamiids</taxon>
        <taxon>Lamiales</taxon>
        <taxon>Oleaceae</taxon>
        <taxon>Oleeae</taxon>
        <taxon>Olea</taxon>
    </lineage>
</organism>
<dbReference type="EMBL" id="CACTIH010003627">
    <property type="protein sequence ID" value="CAA2979217.1"/>
    <property type="molecule type" value="Genomic_DNA"/>
</dbReference>
<dbReference type="AlphaFoldDB" id="A0A8S0RHM2"/>
<evidence type="ECO:0000313" key="4">
    <source>
        <dbReference type="Proteomes" id="UP000594638"/>
    </source>
</evidence>
<sequence>MDSRQSMKERAEAAAWEAVEELNEVNKERRQHEFEHDPQYHHKQEPEQTSTGILESILKPVEDTYDYVKESLVSKTQGSTNISAVEEWTTRGVADNVAERGQESKDYTMQKAKDTKVSALGKTGEYKDYAIDTAKETKDSAAEKARQAKDATMEKMGEHKDYAAEKAKEMKVTVEEKASEYKGAAVEEAKVECKDYAAEKATETKDMVVQETDVAADKITELKDTAVAADTRARDFLTGWKEEAERRALESGKMAEKYRDTDEKARQKLEELKLKDEGVQDEAKQRAAADWETAADR</sequence>
<feature type="region of interest" description="Disordered" evidence="1">
    <location>
        <begin position="269"/>
        <end position="297"/>
    </location>
</feature>
<dbReference type="Gramene" id="OE9A067674T1">
    <property type="protein sequence ID" value="OE9A067674C1"/>
    <property type="gene ID" value="OE9A067674"/>
</dbReference>
<dbReference type="OrthoDB" id="1907061at2759"/>
<evidence type="ECO:0000259" key="2">
    <source>
        <dbReference type="Pfam" id="PF02987"/>
    </source>
</evidence>
<dbReference type="Proteomes" id="UP000594638">
    <property type="component" value="Unassembled WGS sequence"/>
</dbReference>
<evidence type="ECO:0000313" key="3">
    <source>
        <dbReference type="EMBL" id="CAA2979217.1"/>
    </source>
</evidence>
<evidence type="ECO:0000256" key="1">
    <source>
        <dbReference type="SAM" id="MobiDB-lite"/>
    </source>
</evidence>
<name>A0A8S0RHM2_OLEEU</name>
<dbReference type="Pfam" id="PF02987">
    <property type="entry name" value="LEA_4"/>
    <property type="match status" value="1"/>
</dbReference>
<reference evidence="3 4" key="1">
    <citation type="submission" date="2019-12" db="EMBL/GenBank/DDBJ databases">
        <authorList>
            <person name="Alioto T."/>
            <person name="Alioto T."/>
            <person name="Gomez Garrido J."/>
        </authorList>
    </citation>
    <scope>NUCLEOTIDE SEQUENCE [LARGE SCALE GENOMIC DNA]</scope>
</reference>
<accession>A0A8S0RHM2</accession>
<comment type="caution">
    <text evidence="3">The sequence shown here is derived from an EMBL/GenBank/DDBJ whole genome shotgun (WGS) entry which is preliminary data.</text>
</comment>
<feature type="region of interest" description="Disordered" evidence="1">
    <location>
        <begin position="24"/>
        <end position="52"/>
    </location>
</feature>
<feature type="domain" description="Late embryogenesis abundant protein ECP63-like" evidence="2">
    <location>
        <begin position="138"/>
        <end position="181"/>
    </location>
</feature>
<protein>
    <recommendedName>
        <fullName evidence="2">Late embryogenesis abundant protein ECP63-like domain-containing protein</fullName>
    </recommendedName>
</protein>
<keyword evidence="4" id="KW-1185">Reference proteome</keyword>
<gene>
    <name evidence="3" type="ORF">OLEA9_A067674</name>
</gene>
<dbReference type="Gene3D" id="6.10.140.1430">
    <property type="match status" value="1"/>
</dbReference>
<dbReference type="GO" id="GO:0009631">
    <property type="term" value="P:cold acclimation"/>
    <property type="evidence" value="ECO:0007669"/>
    <property type="project" value="TreeGrafter"/>
</dbReference>
<dbReference type="GO" id="GO:0005829">
    <property type="term" value="C:cytosol"/>
    <property type="evidence" value="ECO:0007669"/>
    <property type="project" value="TreeGrafter"/>
</dbReference>
<feature type="region of interest" description="Disordered" evidence="1">
    <location>
        <begin position="137"/>
        <end position="158"/>
    </location>
</feature>
<proteinExistence type="predicted"/>
<dbReference type="PANTHER" id="PTHR47877">
    <property type="entry name" value="LATE EMBRYOGENESIS ABUNDANT DOMAIN-CONTAINING PROTEIN / LEA DOMAIN-CONTAINING PROTEIN"/>
    <property type="match status" value="1"/>
</dbReference>
<dbReference type="PANTHER" id="PTHR47877:SF4">
    <property type="entry name" value="LATE EMBRYOGENESIS ABUNDANT PROTEIN ECP63"/>
    <property type="match status" value="1"/>
</dbReference>
<dbReference type="InterPro" id="IPR004238">
    <property type="entry name" value="ECP63-like_dom"/>
</dbReference>
<feature type="compositionally biased region" description="Basic and acidic residues" evidence="1">
    <location>
        <begin position="24"/>
        <end position="46"/>
    </location>
</feature>